<evidence type="ECO:0000313" key="3">
    <source>
        <dbReference type="Proteomes" id="UP000479190"/>
    </source>
</evidence>
<dbReference type="EMBL" id="CADCXV010001017">
    <property type="protein sequence ID" value="CAB0040375.1"/>
    <property type="molecule type" value="Genomic_DNA"/>
</dbReference>
<feature type="compositionally biased region" description="Acidic residues" evidence="1">
    <location>
        <begin position="268"/>
        <end position="279"/>
    </location>
</feature>
<dbReference type="Proteomes" id="UP000479190">
    <property type="component" value="Unassembled WGS sequence"/>
</dbReference>
<organism evidence="2 3">
    <name type="scientific">Trichogramma brassicae</name>
    <dbReference type="NCBI Taxonomy" id="86971"/>
    <lineage>
        <taxon>Eukaryota</taxon>
        <taxon>Metazoa</taxon>
        <taxon>Ecdysozoa</taxon>
        <taxon>Arthropoda</taxon>
        <taxon>Hexapoda</taxon>
        <taxon>Insecta</taxon>
        <taxon>Pterygota</taxon>
        <taxon>Neoptera</taxon>
        <taxon>Endopterygota</taxon>
        <taxon>Hymenoptera</taxon>
        <taxon>Apocrita</taxon>
        <taxon>Proctotrupomorpha</taxon>
        <taxon>Chalcidoidea</taxon>
        <taxon>Trichogrammatidae</taxon>
        <taxon>Trichogramma</taxon>
    </lineage>
</organism>
<feature type="region of interest" description="Disordered" evidence="1">
    <location>
        <begin position="263"/>
        <end position="328"/>
    </location>
</feature>
<evidence type="ECO:0000313" key="2">
    <source>
        <dbReference type="EMBL" id="CAB0040375.1"/>
    </source>
</evidence>
<feature type="compositionally biased region" description="Basic and acidic residues" evidence="1">
    <location>
        <begin position="280"/>
        <end position="317"/>
    </location>
</feature>
<name>A0A6H5IPZ6_9HYME</name>
<sequence length="384" mass="43089">MRFHCEPTSRASNSRPANLNFRRAALRVPRSEKRQLDCTAAAPRELILRAYKANDQLILSLGQCVSHPSDIFPISASSSCDRQAASTRIRGLLCLPISDSPISNSSNSFMRLCVLAMLMRCIRGKKLEPAKPYRPTDRDNYRSMRAHSRARAQLASAPQRLSSLLKDPDKISELYIPSRSIPLGFSGSQSWNMIFQILFCFPRPTEIRSDVKLSFSSSAFRSSNSSIASSNSFKQLLISVSQEKVEKEVEEDAGRCRRVDKRPRVGVEEEAQEEEEEEEEKRQKQSHRIEVGCSDGGDRASERGREPAEGGRFHALDPTEVQARTSSKRESLRARAGEWIVDAFMWRFGGCILRIFSSGVAPPLGRLSSASWRCRCRQSSSLAI</sequence>
<accession>A0A6H5IPZ6</accession>
<keyword evidence="3" id="KW-1185">Reference proteome</keyword>
<reference evidence="2 3" key="1">
    <citation type="submission" date="2020-02" db="EMBL/GenBank/DDBJ databases">
        <authorList>
            <person name="Ferguson B K."/>
        </authorList>
    </citation>
    <scope>NUCLEOTIDE SEQUENCE [LARGE SCALE GENOMIC DNA]</scope>
</reference>
<dbReference type="AlphaFoldDB" id="A0A6H5IPZ6"/>
<gene>
    <name evidence="2" type="ORF">TBRA_LOCUS12091</name>
</gene>
<protein>
    <submittedName>
        <fullName evidence="2">Uncharacterized protein</fullName>
    </submittedName>
</protein>
<evidence type="ECO:0000256" key="1">
    <source>
        <dbReference type="SAM" id="MobiDB-lite"/>
    </source>
</evidence>
<proteinExistence type="predicted"/>